<dbReference type="Proteomes" id="UP000135406">
    <property type="component" value="Segment"/>
</dbReference>
<dbReference type="EMBL" id="JQ065044">
    <property type="protein sequence ID" value="AFD29206.1"/>
    <property type="molecule type" value="Genomic_RNA"/>
</dbReference>
<accession>H9BQZ7</accession>
<proteinExistence type="predicted"/>
<reference evidence="1 2" key="1">
    <citation type="journal article" date="2012" name="J. Virol.">
        <title>Discovery of seven novel Mammalian and avian coronaviruses in the genus deltacoronavirus supports bat coronaviruses as the gene source of alphacoronavirus and betacoronavirus and avian coronaviruses as the gene source of gammacoronavirus and deltacoronavirus.</title>
        <authorList>
            <person name="Woo P.C."/>
            <person name="Lau S.K."/>
            <person name="Lam C.S."/>
            <person name="Lau C.C."/>
            <person name="Tsang A.K."/>
            <person name="Lau J.H."/>
            <person name="Bai R."/>
            <person name="Teng J.L."/>
            <person name="Tsang C.C."/>
            <person name="Wang M."/>
            <person name="Zheng B.J."/>
            <person name="Chan K.H."/>
            <person name="Yuen K.Y."/>
        </authorList>
    </citation>
    <scope>NUCLEOTIDE SEQUENCE [LARGE SCALE GENOMIC DNA]</scope>
    <source>
        <strain evidence="1">HKU16-6847</strain>
    </source>
</reference>
<evidence type="ECO:0000313" key="2">
    <source>
        <dbReference type="Proteomes" id="UP000135406"/>
    </source>
</evidence>
<dbReference type="GeneID" id="11945627"/>
<dbReference type="CDD" id="cd21638">
    <property type="entry name" value="NS7a_deltaCoV_HKU16-like"/>
    <property type="match status" value="1"/>
</dbReference>
<dbReference type="KEGG" id="vg:11945627"/>
<evidence type="ECO:0000313" key="1">
    <source>
        <dbReference type="EMBL" id="AFD29206.1"/>
    </source>
</evidence>
<dbReference type="RefSeq" id="YP_005352843.1">
    <property type="nucleotide sequence ID" value="NC_016991.1"/>
</dbReference>
<dbReference type="OrthoDB" id="21877at10239"/>
<gene>
    <name evidence="1" type="primary">NS7a</name>
</gene>
<protein>
    <submittedName>
        <fullName evidence="1">NS7a protein</fullName>
    </submittedName>
</protein>
<name>H9BQZ7_9NIDO</name>
<dbReference type="InterPro" id="IPR044333">
    <property type="entry name" value="NS7a_deltaCoV_HKU16-like"/>
</dbReference>
<sequence>MLLGFRCSKLKIRRQSILNFVVMEFQLILPLRPRKTMAIGYVTIDKSQVVLQFLHPMPSIIQAQVPEEILSMVNFLLMIPRIRPGLLGSKQREQTLILSLMLPNATPTILSMRCCLSDFHQEMVQPQVLELTRSIPEVGPWIDPMVPDQCLLIPDLKQISQDVVTNRHQLQSGEKPSIKPLSAHCRRVKLFPRYLVTVPGRVLMSVLLTLRKLVWLIPGLWH</sequence>
<keyword evidence="2" id="KW-1185">Reference proteome</keyword>
<organism evidence="1 2">
    <name type="scientific">White-eye coronavirus HKU16</name>
    <dbReference type="NCBI Taxonomy" id="1159907"/>
    <lineage>
        <taxon>Viruses</taxon>
        <taxon>Riboviria</taxon>
        <taxon>Orthornavirae</taxon>
        <taxon>Pisuviricota</taxon>
        <taxon>Pisoniviricetes</taxon>
        <taxon>Nidovirales</taxon>
        <taxon>Cornidovirineae</taxon>
        <taxon>Coronaviridae</taxon>
        <taxon>Orthocoronavirinae</taxon>
        <taxon>Deltacoronavirus</taxon>
        <taxon>Buldecovirus</taxon>
        <taxon>Deltacoronavirus zosteropis</taxon>
    </lineage>
</organism>